<name>A0A6J5R4R1_9CAUD</name>
<dbReference type="EMBL" id="LR797178">
    <property type="protein sequence ID" value="CAB4191753.1"/>
    <property type="molecule type" value="Genomic_DNA"/>
</dbReference>
<sequence length="89" mass="9970">MKKKRVVKKLAKKSNILTPDQVRAESPVLLKNAGRLFPVPASMSEIYNWRQRGAASVSGGRAYLEWYRQGGKVYTTVEAVKRFVDATNG</sequence>
<organism evidence="1">
    <name type="scientific">uncultured Caudovirales phage</name>
    <dbReference type="NCBI Taxonomy" id="2100421"/>
    <lineage>
        <taxon>Viruses</taxon>
        <taxon>Duplodnaviria</taxon>
        <taxon>Heunggongvirae</taxon>
        <taxon>Uroviricota</taxon>
        <taxon>Caudoviricetes</taxon>
        <taxon>Peduoviridae</taxon>
        <taxon>Maltschvirus</taxon>
        <taxon>Maltschvirus maltsch</taxon>
    </lineage>
</organism>
<reference evidence="1" key="1">
    <citation type="submission" date="2020-05" db="EMBL/GenBank/DDBJ databases">
        <authorList>
            <person name="Chiriac C."/>
            <person name="Salcher M."/>
            <person name="Ghai R."/>
            <person name="Kavagutti S V."/>
        </authorList>
    </citation>
    <scope>NUCLEOTIDE SEQUENCE</scope>
</reference>
<dbReference type="Pfam" id="PF07618">
    <property type="entry name" value="DUF1580"/>
    <property type="match status" value="1"/>
</dbReference>
<proteinExistence type="predicted"/>
<evidence type="ECO:0000313" key="1">
    <source>
        <dbReference type="EMBL" id="CAB4191753.1"/>
    </source>
</evidence>
<accession>A0A6J5R4R1</accession>
<protein>
    <submittedName>
        <fullName evidence="1">Uncharacterized protein</fullName>
    </submittedName>
</protein>
<gene>
    <name evidence="1" type="ORF">UFOVP1229_122</name>
</gene>
<dbReference type="InterPro" id="IPR011474">
    <property type="entry name" value="DUF1580"/>
</dbReference>